<keyword evidence="2" id="KW-1185">Reference proteome</keyword>
<protein>
    <submittedName>
        <fullName evidence="1">Uncharacterized protein</fullName>
    </submittedName>
</protein>
<dbReference type="EMBL" id="NMQW01000045">
    <property type="protein sequence ID" value="OXM83513.1"/>
    <property type="molecule type" value="Genomic_DNA"/>
</dbReference>
<evidence type="ECO:0000313" key="1">
    <source>
        <dbReference type="EMBL" id="OXM83513.1"/>
    </source>
</evidence>
<organism evidence="1 2">
    <name type="scientific">Paenibacillus rigui</name>
    <dbReference type="NCBI Taxonomy" id="554312"/>
    <lineage>
        <taxon>Bacteria</taxon>
        <taxon>Bacillati</taxon>
        <taxon>Bacillota</taxon>
        <taxon>Bacilli</taxon>
        <taxon>Bacillales</taxon>
        <taxon>Paenibacillaceae</taxon>
        <taxon>Paenibacillus</taxon>
    </lineage>
</organism>
<dbReference type="AlphaFoldDB" id="A0A229UJE9"/>
<evidence type="ECO:0000313" key="2">
    <source>
        <dbReference type="Proteomes" id="UP000215509"/>
    </source>
</evidence>
<sequence length="74" mass="8235">MCDVISEHVDRKPDPQHQVTVHRLERMGTRYRAAGKAFLPHEAGTARFTANQGGTAKMFLFVPQVQQLATSALD</sequence>
<accession>A0A229UJE9</accession>
<comment type="caution">
    <text evidence="1">The sequence shown here is derived from an EMBL/GenBank/DDBJ whole genome shotgun (WGS) entry which is preliminary data.</text>
</comment>
<gene>
    <name evidence="1" type="ORF">CF651_25290</name>
</gene>
<proteinExistence type="predicted"/>
<dbReference type="Proteomes" id="UP000215509">
    <property type="component" value="Unassembled WGS sequence"/>
</dbReference>
<name>A0A229UJE9_9BACL</name>
<reference evidence="1 2" key="1">
    <citation type="submission" date="2017-07" db="EMBL/GenBank/DDBJ databases">
        <title>Genome sequencing and assembly of Paenibacillus rigui.</title>
        <authorList>
            <person name="Mayilraj S."/>
        </authorList>
    </citation>
    <scope>NUCLEOTIDE SEQUENCE [LARGE SCALE GENOMIC DNA]</scope>
    <source>
        <strain evidence="1 2">JCM 16352</strain>
    </source>
</reference>